<feature type="chain" id="PRO_5006409984" description="WxL domain-containing protein" evidence="1">
    <location>
        <begin position="39"/>
        <end position="221"/>
    </location>
</feature>
<gene>
    <name evidence="3" type="ORF">FC70_GL001128</name>
</gene>
<organism evidence="3 4">
    <name type="scientific">Paucilactobacillus oligofermentans DSM 15707 = LMG 22743</name>
    <dbReference type="NCBI Taxonomy" id="1423778"/>
    <lineage>
        <taxon>Bacteria</taxon>
        <taxon>Bacillati</taxon>
        <taxon>Bacillota</taxon>
        <taxon>Bacilli</taxon>
        <taxon>Lactobacillales</taxon>
        <taxon>Lactobacillaceae</taxon>
        <taxon>Paucilactobacillus</taxon>
    </lineage>
</organism>
<evidence type="ECO:0000313" key="3">
    <source>
        <dbReference type="EMBL" id="KRL55527.1"/>
    </source>
</evidence>
<comment type="caution">
    <text evidence="3">The sequence shown here is derived from an EMBL/GenBank/DDBJ whole genome shotgun (WGS) entry which is preliminary data.</text>
</comment>
<feature type="signal peptide" evidence="1">
    <location>
        <begin position="1"/>
        <end position="38"/>
    </location>
</feature>
<evidence type="ECO:0000259" key="2">
    <source>
        <dbReference type="Pfam" id="PF13731"/>
    </source>
</evidence>
<keyword evidence="4" id="KW-1185">Reference proteome</keyword>
<name>A0A0R1RF66_9LACO</name>
<sequence length="221" mass="21958">MIEIKRLAGIIMKATFTSALLLAALSGTMLVSAGQASAADLTGLDGTSTADFTVSTKTDPTDPTDPNGKLVLQAVPSFNYGEVKASDIYSGFNDKAATTAGDIKVSDTRTGSDNWQLTASMSPFAAGSSTLSGAALTLGATTSPIGANFAGATITDEGAGTIVAEGIGTLHGVNVFTMAPAASTLTLGANADAALADKAAYSADITWTLSSDGPTAPVVTP</sequence>
<dbReference type="Pfam" id="PF13731">
    <property type="entry name" value="WxL"/>
    <property type="match status" value="1"/>
</dbReference>
<dbReference type="AlphaFoldDB" id="A0A0R1RF66"/>
<protein>
    <recommendedName>
        <fullName evidence="2">WxL domain-containing protein</fullName>
    </recommendedName>
</protein>
<dbReference type="RefSeq" id="WP_083478655.1">
    <property type="nucleotide sequence ID" value="NZ_AZFE01000031.1"/>
</dbReference>
<dbReference type="PATRIC" id="fig|1423778.4.peg.1162"/>
<dbReference type="InterPro" id="IPR027994">
    <property type="entry name" value="WxL_dom"/>
</dbReference>
<keyword evidence="1" id="KW-0732">Signal</keyword>
<evidence type="ECO:0000256" key="1">
    <source>
        <dbReference type="SAM" id="SignalP"/>
    </source>
</evidence>
<dbReference type="OrthoDB" id="2243232at2"/>
<reference evidence="3 4" key="1">
    <citation type="journal article" date="2015" name="Genome Announc.">
        <title>Expanding the biotechnology potential of lactobacilli through comparative genomics of 213 strains and associated genera.</title>
        <authorList>
            <person name="Sun Z."/>
            <person name="Harris H.M."/>
            <person name="McCann A."/>
            <person name="Guo C."/>
            <person name="Argimon S."/>
            <person name="Zhang W."/>
            <person name="Yang X."/>
            <person name="Jeffery I.B."/>
            <person name="Cooney J.C."/>
            <person name="Kagawa T.F."/>
            <person name="Liu W."/>
            <person name="Song Y."/>
            <person name="Salvetti E."/>
            <person name="Wrobel A."/>
            <person name="Rasinkangas P."/>
            <person name="Parkhill J."/>
            <person name="Rea M.C."/>
            <person name="O'Sullivan O."/>
            <person name="Ritari J."/>
            <person name="Douillard F.P."/>
            <person name="Paul Ross R."/>
            <person name="Yang R."/>
            <person name="Briner A.E."/>
            <person name="Felis G.E."/>
            <person name="de Vos W.M."/>
            <person name="Barrangou R."/>
            <person name="Klaenhammer T.R."/>
            <person name="Caufield P.W."/>
            <person name="Cui Y."/>
            <person name="Zhang H."/>
            <person name="O'Toole P.W."/>
        </authorList>
    </citation>
    <scope>NUCLEOTIDE SEQUENCE [LARGE SCALE GENOMIC DNA]</scope>
    <source>
        <strain evidence="3 4">DSM 15707</strain>
    </source>
</reference>
<dbReference type="EMBL" id="AZFE01000031">
    <property type="protein sequence ID" value="KRL55527.1"/>
    <property type="molecule type" value="Genomic_DNA"/>
</dbReference>
<proteinExistence type="predicted"/>
<evidence type="ECO:0000313" key="4">
    <source>
        <dbReference type="Proteomes" id="UP000051697"/>
    </source>
</evidence>
<dbReference type="STRING" id="1423778.FC70_GL001128"/>
<accession>A0A0R1RF66</accession>
<dbReference type="Proteomes" id="UP000051697">
    <property type="component" value="Unassembled WGS sequence"/>
</dbReference>
<feature type="domain" description="WxL" evidence="2">
    <location>
        <begin position="47"/>
        <end position="211"/>
    </location>
</feature>